<keyword evidence="2" id="KW-1185">Reference proteome</keyword>
<reference evidence="1 2" key="1">
    <citation type="submission" date="2019-06" db="EMBL/GenBank/DDBJ databases">
        <title>Genome sequence analysis of &gt;100 Bacillus licheniformis strains suggests intrinsic resistance to this species.</title>
        <authorList>
            <person name="Wels M."/>
            <person name="Siezen R.J."/>
            <person name="Johansen E."/>
            <person name="Stuer-Lauridsen B."/>
            <person name="Bjerre K."/>
            <person name="Nielsen B.K.K."/>
        </authorList>
    </citation>
    <scope>NUCLEOTIDE SEQUENCE [LARGE SCALE GENOMIC DNA]</scope>
    <source>
        <strain evidence="1 2">BAC-15381</strain>
    </source>
</reference>
<evidence type="ECO:0000313" key="1">
    <source>
        <dbReference type="EMBL" id="TWL39566.1"/>
    </source>
</evidence>
<proteinExistence type="predicted"/>
<accession>A0ABY3FWP9</accession>
<comment type="caution">
    <text evidence="1">The sequence shown here is derived from an EMBL/GenBank/DDBJ whole genome shotgun (WGS) entry which is preliminary data.</text>
</comment>
<name>A0ABY3FWP9_9BACI</name>
<dbReference type="Proteomes" id="UP000429980">
    <property type="component" value="Unassembled WGS sequence"/>
</dbReference>
<protein>
    <submittedName>
        <fullName evidence="1">Uncharacterized protein</fullName>
    </submittedName>
</protein>
<evidence type="ECO:0000313" key="2">
    <source>
        <dbReference type="Proteomes" id="UP000429980"/>
    </source>
</evidence>
<dbReference type="EMBL" id="NILF01000033">
    <property type="protein sequence ID" value="TWL39566.1"/>
    <property type="molecule type" value="Genomic_DNA"/>
</dbReference>
<organism evidence="1 2">
    <name type="scientific">Bacillus paralicheniformis</name>
    <dbReference type="NCBI Taxonomy" id="1648923"/>
    <lineage>
        <taxon>Bacteria</taxon>
        <taxon>Bacillati</taxon>
        <taxon>Bacillota</taxon>
        <taxon>Bacilli</taxon>
        <taxon>Bacillales</taxon>
        <taxon>Bacillaceae</taxon>
        <taxon>Bacillus</taxon>
    </lineage>
</organism>
<gene>
    <name evidence="1" type="ORF">CHCC15381_4132</name>
</gene>
<sequence>MLQKDKTVTRGKMRYCKKKKDELRNMEKCELFQLRGGKNNFY</sequence>